<dbReference type="EMBL" id="VKDK01000001">
    <property type="protein sequence ID" value="TRX64446.1"/>
    <property type="molecule type" value="Genomic_DNA"/>
</dbReference>
<proteinExistence type="predicted"/>
<name>A0A553G4L5_9CORY</name>
<evidence type="ECO:0000313" key="1">
    <source>
        <dbReference type="EMBL" id="TRX64446.1"/>
    </source>
</evidence>
<protein>
    <submittedName>
        <fullName evidence="1">Uncharacterized protein</fullName>
    </submittedName>
</protein>
<organism evidence="1 2">
    <name type="scientific">Corynebacterium hiratae</name>
    <dbReference type="NCBI Taxonomy" id="3139423"/>
    <lineage>
        <taxon>Bacteria</taxon>
        <taxon>Bacillati</taxon>
        <taxon>Actinomycetota</taxon>
        <taxon>Actinomycetes</taxon>
        <taxon>Mycobacteriales</taxon>
        <taxon>Corynebacteriaceae</taxon>
        <taxon>Corynebacterium</taxon>
    </lineage>
</organism>
<evidence type="ECO:0000313" key="2">
    <source>
        <dbReference type="Proteomes" id="UP000320443"/>
    </source>
</evidence>
<accession>A0A553G4L5</accession>
<dbReference type="AlphaFoldDB" id="A0A553G4L5"/>
<sequence length="80" mass="8739">MSDRWCAWLGWKEELDGSGFSAGMAFLADGNRIRASEEALSGTALVMLAGDDAVQLWNCELTEVQLVEVVFVDQSPVTDE</sequence>
<comment type="caution">
    <text evidence="1">The sequence shown here is derived from an EMBL/GenBank/DDBJ whole genome shotgun (WGS) entry which is preliminary data.</text>
</comment>
<keyword evidence="2" id="KW-1185">Reference proteome</keyword>
<reference evidence="1 2" key="1">
    <citation type="submission" date="2019-07" db="EMBL/GenBank/DDBJ databases">
        <title>Draft genome of C. aurimucosum strain 2274.</title>
        <authorList>
            <person name="Pacheco L.G.C."/>
            <person name="Aguiar E.R.G.R."/>
            <person name="Santos C.S."/>
            <person name="Rocha D.J.P.G."/>
            <person name="Sant'Anna L.O."/>
            <person name="Mattos-Guaraldi A.L."/>
            <person name="Santos L.S."/>
        </authorList>
    </citation>
    <scope>NUCLEOTIDE SEQUENCE [LARGE SCALE GENOMIC DNA]</scope>
    <source>
        <strain evidence="1 2">2274</strain>
    </source>
</reference>
<dbReference type="RefSeq" id="WP_141756288.1">
    <property type="nucleotide sequence ID" value="NZ_VKDK01000001.1"/>
</dbReference>
<dbReference type="Proteomes" id="UP000320443">
    <property type="component" value="Unassembled WGS sequence"/>
</dbReference>
<gene>
    <name evidence="1" type="ORF">FNY97_00705</name>
</gene>